<evidence type="ECO:0000313" key="3">
    <source>
        <dbReference type="EMBL" id="EAQ03933.1"/>
    </source>
</evidence>
<organism evidence="3 4">
    <name type="scientific">Pseudooceanicola batsensis (strain ATCC BAA-863 / DSM 15984 / KCTC 12145 / HTCC2597)</name>
    <name type="common">Oceanicola batsensis</name>
    <dbReference type="NCBI Taxonomy" id="252305"/>
    <lineage>
        <taxon>Bacteria</taxon>
        <taxon>Pseudomonadati</taxon>
        <taxon>Pseudomonadota</taxon>
        <taxon>Alphaproteobacteria</taxon>
        <taxon>Rhodobacterales</taxon>
        <taxon>Paracoccaceae</taxon>
        <taxon>Pseudooceanicola</taxon>
    </lineage>
</organism>
<gene>
    <name evidence="3" type="ORF">OB2597_11836</name>
</gene>
<keyword evidence="1 3" id="KW-0808">Transferase</keyword>
<dbReference type="Proteomes" id="UP000004318">
    <property type="component" value="Unassembled WGS sequence"/>
</dbReference>
<dbReference type="SUPFAM" id="SSF53756">
    <property type="entry name" value="UDP-Glycosyltransferase/glycogen phosphorylase"/>
    <property type="match status" value="1"/>
</dbReference>
<dbReference type="Pfam" id="PF00534">
    <property type="entry name" value="Glycos_transf_1"/>
    <property type="match status" value="1"/>
</dbReference>
<sequence length="428" mass="47680">MPGGGIRLATTTNNPEDRVRLLDLTRLASRPGRQPTGIDRVELAYLRELLDREGEVWGLARVATGYVILGRSGLTSFMHRLQGRTPWGKTRFIFHFAGRLSPLQKRVQSDLWRLAHTRAWGKRLAPALAALPNNLTYLNVGHSNLTGNTLTAISAHPGAKITVMVHDTIPLDHPEFCRDESTDRARGMIRRVMHHADLVLCNSEKTRGDVIRHMAALNEDADPEERTAPPNCLVARLGIDPPRPDAAAIPPELPRERPLFLTVGTIEPRKNHLLLLDIWENWKQDEDGPRPVLGICGARGWLNEEVFRRLDRSPLRGSDIFEWPNLPDRAISALLQHAHALLFPSLAEGYGLPPIEAAALRTPVISADLASIRETLGDLPVYLDSADSYSWKKAIKSRIEVGRSGTEGIAGFMPPTWDEHFKVVLKMA</sequence>
<evidence type="ECO:0000259" key="2">
    <source>
        <dbReference type="Pfam" id="PF00534"/>
    </source>
</evidence>
<dbReference type="HOGENOM" id="CLU_009583_34_0_5"/>
<dbReference type="Gene3D" id="3.40.50.2000">
    <property type="entry name" value="Glycogen Phosphorylase B"/>
    <property type="match status" value="1"/>
</dbReference>
<feature type="domain" description="Glycosyl transferase family 1" evidence="2">
    <location>
        <begin position="253"/>
        <end position="389"/>
    </location>
</feature>
<dbReference type="CDD" id="cd03809">
    <property type="entry name" value="GT4_MtfB-like"/>
    <property type="match status" value="1"/>
</dbReference>
<dbReference type="eggNOG" id="COG0438">
    <property type="taxonomic scope" value="Bacteria"/>
</dbReference>
<dbReference type="InterPro" id="IPR001296">
    <property type="entry name" value="Glyco_trans_1"/>
</dbReference>
<comment type="caution">
    <text evidence="3">The sequence shown here is derived from an EMBL/GenBank/DDBJ whole genome shotgun (WGS) entry which is preliminary data.</text>
</comment>
<evidence type="ECO:0000313" key="4">
    <source>
        <dbReference type="Proteomes" id="UP000004318"/>
    </source>
</evidence>
<dbReference type="PANTHER" id="PTHR46401">
    <property type="entry name" value="GLYCOSYLTRANSFERASE WBBK-RELATED"/>
    <property type="match status" value="1"/>
</dbReference>
<proteinExistence type="predicted"/>
<dbReference type="STRING" id="252305.OB2597_11836"/>
<dbReference type="OrthoDB" id="9790710at2"/>
<protein>
    <submittedName>
        <fullName evidence="3">Glycosyltransferase</fullName>
    </submittedName>
</protein>
<dbReference type="RefSeq" id="WP_009806586.1">
    <property type="nucleotide sequence ID" value="NZ_CH724131.1"/>
</dbReference>
<dbReference type="AlphaFoldDB" id="A3TWD7"/>
<dbReference type="PANTHER" id="PTHR46401:SF2">
    <property type="entry name" value="GLYCOSYLTRANSFERASE WBBK-RELATED"/>
    <property type="match status" value="1"/>
</dbReference>
<name>A3TWD7_PSEBH</name>
<accession>A3TWD7</accession>
<reference evidence="3 4" key="1">
    <citation type="journal article" date="2010" name="J. Bacteriol.">
        <title>Genome sequences of Oceanicola granulosus HTCC2516(T) and Oceanicola batsensis HTCC2597(TDelta).</title>
        <authorList>
            <person name="Thrash J.C."/>
            <person name="Cho J.C."/>
            <person name="Vergin K.L."/>
            <person name="Giovannoni S.J."/>
        </authorList>
    </citation>
    <scope>NUCLEOTIDE SEQUENCE [LARGE SCALE GENOMIC DNA]</scope>
    <source>
        <strain evidence="4">ATCC BAA-863 / DSM 15984 / KCTC 12145 / HTCC2597</strain>
    </source>
</reference>
<dbReference type="GO" id="GO:0016757">
    <property type="term" value="F:glycosyltransferase activity"/>
    <property type="evidence" value="ECO:0007669"/>
    <property type="project" value="InterPro"/>
</dbReference>
<keyword evidence="4" id="KW-1185">Reference proteome</keyword>
<dbReference type="EMBL" id="AAMO01000003">
    <property type="protein sequence ID" value="EAQ03933.1"/>
    <property type="molecule type" value="Genomic_DNA"/>
</dbReference>
<evidence type="ECO:0000256" key="1">
    <source>
        <dbReference type="ARBA" id="ARBA00022679"/>
    </source>
</evidence>